<feature type="signal peptide" evidence="1">
    <location>
        <begin position="1"/>
        <end position="30"/>
    </location>
</feature>
<sequence length="241" mass="26685">MSRIQRLTAPVVAVLIALLASVALAPAASASTHPIDITSYKVSDQVITSSYCRKVTVTMTTKKQKDYKESWIDVDITRGRDLVSWASSSNGKTLSRPQICPWLDGLGKYTVGPADVDAGYTKRDTWGTYTDYRYYTDHTKKSFYVRAKSKASLSSSRKGRTVTLSAKATSLNLDWDEYRAYNPSSATLQVKSGKTWKTVKKVKLSKGKATVKVTSSAKKQYRFTYPKTSTRTGATSNTVTR</sequence>
<evidence type="ECO:0000256" key="1">
    <source>
        <dbReference type="SAM" id="SignalP"/>
    </source>
</evidence>
<evidence type="ECO:0008006" key="4">
    <source>
        <dbReference type="Google" id="ProtNLM"/>
    </source>
</evidence>
<keyword evidence="1" id="KW-0732">Signal</keyword>
<gene>
    <name evidence="2" type="ORF">M4486_00695</name>
</gene>
<accession>A0ABY4N713</accession>
<dbReference type="EMBL" id="CP097218">
    <property type="protein sequence ID" value="UQN29904.1"/>
    <property type="molecule type" value="Genomic_DNA"/>
</dbReference>
<reference evidence="2" key="1">
    <citation type="submission" date="2022-05" db="EMBL/GenBank/DDBJ databases">
        <title>Genomic analysis of Brachybacterium sp. CBA3104.</title>
        <authorList>
            <person name="Roh S.W."/>
            <person name="Kim Y.B."/>
            <person name="Kim Y."/>
        </authorList>
    </citation>
    <scope>NUCLEOTIDE SEQUENCE</scope>
    <source>
        <strain evidence="2">CBA3104</strain>
    </source>
</reference>
<feature type="chain" id="PRO_5045385862" description="BIG2 domain-containing protein" evidence="1">
    <location>
        <begin position="31"/>
        <end position="241"/>
    </location>
</feature>
<protein>
    <recommendedName>
        <fullName evidence="4">BIG2 domain-containing protein</fullName>
    </recommendedName>
</protein>
<dbReference type="Proteomes" id="UP001055868">
    <property type="component" value="Chromosome"/>
</dbReference>
<name>A0ABY4N713_9MICO</name>
<proteinExistence type="predicted"/>
<dbReference type="RefSeq" id="WP_249479088.1">
    <property type="nucleotide sequence ID" value="NZ_CP097218.1"/>
</dbReference>
<keyword evidence="3" id="KW-1185">Reference proteome</keyword>
<evidence type="ECO:0000313" key="3">
    <source>
        <dbReference type="Proteomes" id="UP001055868"/>
    </source>
</evidence>
<evidence type="ECO:0000313" key="2">
    <source>
        <dbReference type="EMBL" id="UQN29904.1"/>
    </source>
</evidence>
<organism evidence="2 3">
    <name type="scientific">Brachybacterium kimchii</name>
    <dbReference type="NCBI Taxonomy" id="2942909"/>
    <lineage>
        <taxon>Bacteria</taxon>
        <taxon>Bacillati</taxon>
        <taxon>Actinomycetota</taxon>
        <taxon>Actinomycetes</taxon>
        <taxon>Micrococcales</taxon>
        <taxon>Dermabacteraceae</taxon>
        <taxon>Brachybacterium</taxon>
    </lineage>
</organism>